<dbReference type="OrthoDB" id="6586924at2"/>
<dbReference type="InterPro" id="IPR053802">
    <property type="entry name" value="DUF6950"/>
</dbReference>
<evidence type="ECO:0000259" key="1">
    <source>
        <dbReference type="Pfam" id="PF22262"/>
    </source>
</evidence>
<dbReference type="Proteomes" id="UP000198893">
    <property type="component" value="Unassembled WGS sequence"/>
</dbReference>
<dbReference type="Pfam" id="PF22262">
    <property type="entry name" value="DUF6950"/>
    <property type="match status" value="1"/>
</dbReference>
<organism evidence="2 3">
    <name type="scientific">Salinihabitans flavidus</name>
    <dbReference type="NCBI Taxonomy" id="569882"/>
    <lineage>
        <taxon>Bacteria</taxon>
        <taxon>Pseudomonadati</taxon>
        <taxon>Pseudomonadota</taxon>
        <taxon>Alphaproteobacteria</taxon>
        <taxon>Rhodobacterales</taxon>
        <taxon>Roseobacteraceae</taxon>
        <taxon>Salinihabitans</taxon>
    </lineage>
</organism>
<protein>
    <recommendedName>
        <fullName evidence="1">DUF6950 domain-containing protein</fullName>
    </recommendedName>
</protein>
<keyword evidence="3" id="KW-1185">Reference proteome</keyword>
<dbReference type="STRING" id="569882.SAMN04490248_11596"/>
<reference evidence="2 3" key="1">
    <citation type="submission" date="2016-10" db="EMBL/GenBank/DDBJ databases">
        <authorList>
            <person name="de Groot N.N."/>
        </authorList>
    </citation>
    <scope>NUCLEOTIDE SEQUENCE [LARGE SCALE GENOMIC DNA]</scope>
    <source>
        <strain evidence="2 3">DSM 27842</strain>
    </source>
</reference>
<feature type="domain" description="DUF6950" evidence="1">
    <location>
        <begin position="2"/>
        <end position="132"/>
    </location>
</feature>
<name>A0A1H8THK5_9RHOB</name>
<accession>A0A1H8THK5</accession>
<sequence length="132" mass="14397">MPDRQTRLILALDAARDIPFAWGCHDCATWAFDLRRDLTGGADHAARWRGRYRTARGAHRVMRRLGWESLEGMGRDLLGNPLSTPLLAQRGDLVLGGADPAFGICAGARAAFVAPKGLIFLPLASCSLAWRV</sequence>
<evidence type="ECO:0000313" key="3">
    <source>
        <dbReference type="Proteomes" id="UP000198893"/>
    </source>
</evidence>
<dbReference type="EMBL" id="FODS01000015">
    <property type="protein sequence ID" value="SEO90291.1"/>
    <property type="molecule type" value="Genomic_DNA"/>
</dbReference>
<dbReference type="AlphaFoldDB" id="A0A1H8THK5"/>
<gene>
    <name evidence="2" type="ORF">SAMN04490248_11596</name>
</gene>
<proteinExistence type="predicted"/>
<evidence type="ECO:0000313" key="2">
    <source>
        <dbReference type="EMBL" id="SEO90291.1"/>
    </source>
</evidence>
<dbReference type="RefSeq" id="WP_093119070.1">
    <property type="nucleotide sequence ID" value="NZ_FODS01000015.1"/>
</dbReference>